<feature type="transmembrane region" description="Helical" evidence="3">
    <location>
        <begin position="284"/>
        <end position="309"/>
    </location>
</feature>
<feature type="transmembrane region" description="Helical" evidence="3">
    <location>
        <begin position="438"/>
        <end position="458"/>
    </location>
</feature>
<feature type="transmembrane region" description="Helical" evidence="3">
    <location>
        <begin position="402"/>
        <end position="426"/>
    </location>
</feature>
<name>A0A8K0EU37_BRALA</name>
<dbReference type="EMBL" id="OV696690">
    <property type="protein sequence ID" value="CAH1266384.1"/>
    <property type="molecule type" value="Genomic_DNA"/>
</dbReference>
<feature type="transmembrane region" description="Helical" evidence="3">
    <location>
        <begin position="347"/>
        <end position="365"/>
    </location>
</feature>
<dbReference type="SUPFAM" id="SSF103473">
    <property type="entry name" value="MFS general substrate transporter"/>
    <property type="match status" value="1"/>
</dbReference>
<dbReference type="GO" id="GO:0005886">
    <property type="term" value="C:plasma membrane"/>
    <property type="evidence" value="ECO:0007669"/>
    <property type="project" value="TreeGrafter"/>
</dbReference>
<dbReference type="GO" id="GO:0008643">
    <property type="term" value="P:carbohydrate transport"/>
    <property type="evidence" value="ECO:0007669"/>
    <property type="project" value="InterPro"/>
</dbReference>
<feature type="transmembrane region" description="Helical" evidence="3">
    <location>
        <begin position="490"/>
        <end position="512"/>
    </location>
</feature>
<feature type="transmembrane region" description="Helical" evidence="3">
    <location>
        <begin position="465"/>
        <end position="484"/>
    </location>
</feature>
<feature type="transmembrane region" description="Helical" evidence="3">
    <location>
        <begin position="247"/>
        <end position="264"/>
    </location>
</feature>
<evidence type="ECO:0000256" key="2">
    <source>
        <dbReference type="SAM" id="MobiDB-lite"/>
    </source>
</evidence>
<accession>A0A8K0EU37</accession>
<gene>
    <name evidence="4" type="primary">MFSD2A</name>
    <name evidence="4" type="ORF">BLAG_LOCUS19987</name>
</gene>
<dbReference type="AlphaFoldDB" id="A0A8K0EU37"/>
<dbReference type="InterPro" id="IPR039672">
    <property type="entry name" value="MFS_2"/>
</dbReference>
<feature type="transmembrane region" description="Helical" evidence="3">
    <location>
        <begin position="217"/>
        <end position="235"/>
    </location>
</feature>
<dbReference type="GO" id="GO:0015293">
    <property type="term" value="F:symporter activity"/>
    <property type="evidence" value="ECO:0007669"/>
    <property type="project" value="InterPro"/>
</dbReference>
<evidence type="ECO:0000256" key="3">
    <source>
        <dbReference type="SAM" id="Phobius"/>
    </source>
</evidence>
<keyword evidence="3" id="KW-0812">Transmembrane</keyword>
<evidence type="ECO:0000256" key="1">
    <source>
        <dbReference type="ARBA" id="ARBA00008335"/>
    </source>
</evidence>
<feature type="compositionally biased region" description="Polar residues" evidence="2">
    <location>
        <begin position="113"/>
        <end position="123"/>
    </location>
</feature>
<comment type="similarity">
    <text evidence="1">Belongs to the major facilitator superfamily.</text>
</comment>
<keyword evidence="3" id="KW-0472">Membrane</keyword>
<feature type="transmembrane region" description="Helical" evidence="3">
    <location>
        <begin position="148"/>
        <end position="169"/>
    </location>
</feature>
<feature type="transmembrane region" description="Helical" evidence="3">
    <location>
        <begin position="181"/>
        <end position="205"/>
    </location>
</feature>
<dbReference type="Gene3D" id="1.20.1250.20">
    <property type="entry name" value="MFS general substrate transporter like domains"/>
    <property type="match status" value="1"/>
</dbReference>
<dbReference type="InterPro" id="IPR036259">
    <property type="entry name" value="MFS_trans_sf"/>
</dbReference>
<dbReference type="PANTHER" id="PTHR11328">
    <property type="entry name" value="MAJOR FACILITATOR SUPERFAMILY DOMAIN-CONTAINING PROTEIN"/>
    <property type="match status" value="1"/>
</dbReference>
<dbReference type="PANTHER" id="PTHR11328:SF24">
    <property type="entry name" value="MAJOR FACILITATOR SUPERFAMILY (MFS) PROFILE DOMAIN-CONTAINING PROTEIN"/>
    <property type="match status" value="1"/>
</dbReference>
<reference evidence="4" key="1">
    <citation type="submission" date="2022-01" db="EMBL/GenBank/DDBJ databases">
        <authorList>
            <person name="Braso-Vives M."/>
        </authorList>
    </citation>
    <scope>NUCLEOTIDE SEQUENCE</scope>
</reference>
<feature type="transmembrane region" description="Helical" evidence="3">
    <location>
        <begin position="532"/>
        <end position="555"/>
    </location>
</feature>
<feature type="region of interest" description="Disordered" evidence="2">
    <location>
        <begin position="1"/>
        <end position="123"/>
    </location>
</feature>
<sequence>MAETKPSTSPESTTVVTSFSEASLKMFSNQTMRLDTARPDPDVNTTPTSTTRSDLDMNTTPTSTTRPDPDMNTTPTSTTMPDPDVNTTPTSTTVPDPDMNTTPTSTTMPDPDVNTTPTSSIQKVSYKGSPAMTDVTKTSKPLSVVTKLCYGIGGIGPDLIWLVFGAYTSTFLVQVAQLPPLFATSVIFGSRAIDIFCNFAFSPLIDRTNTRWGKAKPWIVASLLIITVTNALIWYVPDVGTDGKLVWYVLLYVLMKLAMSGFHIPYRTYVMFLTDDGSDRDSAVLYRTGLALGGLVGGSGIHGQILALYRRSEYDACDMINTTYMYGANNTNSSMDGASLAMTKNGYLISSAALCLVTLVGWLTVSFGTTERKDISTTSGGEGSAISLLRTLKTVLTFRPNVYLLLAYCCIQASVSIVHGAIALYVEYSLDLEDQIENVILAFMVSSALAMPVVALVVSKIGKKTSYLCFQLVAIPLFIGFQFVPSGSLAVYAIVIGHGFSSGAHFFIPWALMSDIIEDCYLQTKERLDTAFFAVLFSINSVGITIGLLTATIGLE</sequence>
<feature type="compositionally biased region" description="Low complexity" evidence="2">
    <location>
        <begin position="56"/>
        <end position="112"/>
    </location>
</feature>
<evidence type="ECO:0000313" key="4">
    <source>
        <dbReference type="EMBL" id="CAH1266384.1"/>
    </source>
</evidence>
<proteinExistence type="inferred from homology"/>
<evidence type="ECO:0000313" key="5">
    <source>
        <dbReference type="Proteomes" id="UP000838412"/>
    </source>
</evidence>
<feature type="compositionally biased region" description="Low complexity" evidence="2">
    <location>
        <begin position="1"/>
        <end position="23"/>
    </location>
</feature>
<dbReference type="Proteomes" id="UP000838412">
    <property type="component" value="Chromosome 5"/>
</dbReference>
<protein>
    <submittedName>
        <fullName evidence="4">MFSD2A protein</fullName>
    </submittedName>
</protein>
<keyword evidence="5" id="KW-1185">Reference proteome</keyword>
<dbReference type="Pfam" id="PF13347">
    <property type="entry name" value="MFS_2"/>
    <property type="match status" value="1"/>
</dbReference>
<feature type="compositionally biased region" description="Polar residues" evidence="2">
    <location>
        <begin position="43"/>
        <end position="52"/>
    </location>
</feature>
<organism evidence="4 5">
    <name type="scientific">Branchiostoma lanceolatum</name>
    <name type="common">Common lancelet</name>
    <name type="synonym">Amphioxus lanceolatum</name>
    <dbReference type="NCBI Taxonomy" id="7740"/>
    <lineage>
        <taxon>Eukaryota</taxon>
        <taxon>Metazoa</taxon>
        <taxon>Chordata</taxon>
        <taxon>Cephalochordata</taxon>
        <taxon>Leptocardii</taxon>
        <taxon>Amphioxiformes</taxon>
        <taxon>Branchiostomatidae</taxon>
        <taxon>Branchiostoma</taxon>
    </lineage>
</organism>
<keyword evidence="3" id="KW-1133">Transmembrane helix</keyword>